<keyword evidence="11" id="KW-1185">Reference proteome</keyword>
<evidence type="ECO:0000256" key="6">
    <source>
        <dbReference type="ARBA" id="ARBA00052347"/>
    </source>
</evidence>
<sequence length="850" mass="94829">MEIVKRLFIQQHAVLRFTQVSVCKSRYSNQLHTSVSKDRKKPFRVLDAGLLKDTEYEKNYLRNVKLTEKCASVEKIAKGGGGEKAILRHTVKQKKLLVQDRLRLLLDDDSDFFELSLTAGLGMEYGDVPRAGMITGVNYYVECLLCWYMIISTGIGKIHGRLCLIVANDATVKGGTVYPITLKKHLRAQEIAEENNLPTVYVVESGGGFLPLQAEIFLPGGRTFYNEAVMSSQGIPQIAIVCGNCTAGGAYIPMMADEAVMIKQQGYIFLGGPPLVQAATGEIISAEELGGAKLHCSVSGCSDYFAEDEEEAFIMGRDIAATLPLHQYCTGPAEEPLYDTQEMLGLISPHNDIDVYKVIARVVDGSRFHEFKTKFGSSLVTGFGYIQNCLVGIVGNNGTITESAADKGAHFVQMSCERDIPIVFLMNTKHCEEQVNHGITGGNMARAHAKMISAVSCSTVPRITIIIGNAIGHQSYLMSGRWTSPNFLFCWPNAVIGMTHPQEAIQGLYQAKSQTVLSDEDREKLHQQITERCTVESSAFYAASRVWNDGIILPQNTRQVIGQCLDIVMAYRRKLETKSAVIRMVQYPVEKILDRVPVYPLSIDDVPSRSYRQTVTMATSPDQVEVRVCPEPVRHRMELRERGHLHNIRVGPYNSHNLLVTHAKFLRSTNDDPGPRVYRLFPFGGTFSLAGDIVGLLTWYLLLVYTVVTIPLACYCDVAQLNITNAVILAILCMYHICAIYFVFRNKAKLKKMWFIAKTTAKNYKGWQNSFLNVTPRDTKELQLLGTNQRQEVVQKMCAKRDRFAMLMLCAASYWRTSVIDPVICLSVLAVLSLTSIIVQIETIKYHTTS</sequence>
<evidence type="ECO:0000256" key="1">
    <source>
        <dbReference type="ARBA" id="ARBA00025711"/>
    </source>
</evidence>
<dbReference type="PANTHER" id="PTHR22855">
    <property type="entry name" value="ACETYL, PROPIONYL, PYRUVATE, AND GLUTACONYL CARBOXYLASE-RELATED"/>
    <property type="match status" value="1"/>
</dbReference>
<feature type="domain" description="CoA carboxyltransferase N-terminal" evidence="8">
    <location>
        <begin position="63"/>
        <end position="335"/>
    </location>
</feature>
<evidence type="ECO:0000256" key="7">
    <source>
        <dbReference type="SAM" id="Phobius"/>
    </source>
</evidence>
<evidence type="ECO:0000256" key="3">
    <source>
        <dbReference type="ARBA" id="ARBA00031109"/>
    </source>
</evidence>
<dbReference type="SUPFAM" id="SSF52096">
    <property type="entry name" value="ClpP/crotonase"/>
    <property type="match status" value="2"/>
</dbReference>
<comment type="catalytic activity">
    <reaction evidence="6">
        <text>3-methylbut-2-enoyl-CoA + hydrogencarbonate + ATP = 3-methyl-(2E)-glutaconyl-CoA + ADP + phosphate + H(+)</text>
        <dbReference type="Rhea" id="RHEA:13589"/>
        <dbReference type="ChEBI" id="CHEBI:15378"/>
        <dbReference type="ChEBI" id="CHEBI:17544"/>
        <dbReference type="ChEBI" id="CHEBI:30616"/>
        <dbReference type="ChEBI" id="CHEBI:43474"/>
        <dbReference type="ChEBI" id="CHEBI:57344"/>
        <dbReference type="ChEBI" id="CHEBI:57346"/>
        <dbReference type="ChEBI" id="CHEBI:456216"/>
        <dbReference type="EC" id="6.4.1.4"/>
    </reaction>
</comment>
<dbReference type="InterPro" id="IPR045190">
    <property type="entry name" value="MCCB/AccD1-like"/>
</dbReference>
<dbReference type="PROSITE" id="PS50980">
    <property type="entry name" value="COA_CT_NTER"/>
    <property type="match status" value="1"/>
</dbReference>
<evidence type="ECO:0000256" key="4">
    <source>
        <dbReference type="ARBA" id="ARBA00031237"/>
    </source>
</evidence>
<gene>
    <name evidence="10" type="ORF">FSP39_022676</name>
</gene>
<dbReference type="Gene3D" id="3.90.226.10">
    <property type="entry name" value="2-enoyl-CoA Hydratase, Chain A, domain 1"/>
    <property type="match status" value="2"/>
</dbReference>
<keyword evidence="7" id="KW-0472">Membrane</keyword>
<protein>
    <recommendedName>
        <fullName evidence="2">methylcrotonoyl-CoA carboxylase</fullName>
        <ecNumber evidence="2">6.4.1.4</ecNumber>
    </recommendedName>
    <alternativeName>
        <fullName evidence="5">3-methylcrotonyl-CoA carboxylase 2</fullName>
    </alternativeName>
    <alternativeName>
        <fullName evidence="3">3-methylcrotonyl-CoA carboxylase non-biotin-containing subunit</fullName>
    </alternativeName>
    <alternativeName>
        <fullName evidence="4">3-methylcrotonyl-CoA:carbon dioxide ligase subunit beta</fullName>
    </alternativeName>
</protein>
<evidence type="ECO:0000259" key="8">
    <source>
        <dbReference type="PROSITE" id="PS50980"/>
    </source>
</evidence>
<dbReference type="InterPro" id="IPR029045">
    <property type="entry name" value="ClpP/crotonase-like_dom_sf"/>
</dbReference>
<proteinExistence type="predicted"/>
<dbReference type="GO" id="GO:0004485">
    <property type="term" value="F:methylcrotonoyl-CoA carboxylase activity"/>
    <property type="evidence" value="ECO:0007669"/>
    <property type="project" value="UniProtKB-EC"/>
</dbReference>
<dbReference type="InterPro" id="IPR011762">
    <property type="entry name" value="COA_CT_N"/>
</dbReference>
<comment type="pathway">
    <text evidence="1">Amino-acid degradation; L-leucine degradation; (S)-3-hydroxy-3-methylglutaryl-CoA from 3-isovaleryl-CoA: step 2/3.</text>
</comment>
<dbReference type="Proteomes" id="UP001186944">
    <property type="component" value="Unassembled WGS sequence"/>
</dbReference>
<dbReference type="EC" id="6.4.1.4" evidence="2"/>
<evidence type="ECO:0000256" key="2">
    <source>
        <dbReference type="ARBA" id="ARBA00026116"/>
    </source>
</evidence>
<feature type="transmembrane region" description="Helical" evidence="7">
    <location>
        <begin position="723"/>
        <end position="744"/>
    </location>
</feature>
<dbReference type="InterPro" id="IPR034733">
    <property type="entry name" value="AcCoA_carboxyl_beta"/>
</dbReference>
<dbReference type="GO" id="GO:0005739">
    <property type="term" value="C:mitochondrion"/>
    <property type="evidence" value="ECO:0007669"/>
    <property type="project" value="TreeGrafter"/>
</dbReference>
<organism evidence="10 11">
    <name type="scientific">Pinctada imbricata</name>
    <name type="common">Atlantic pearl-oyster</name>
    <name type="synonym">Pinctada martensii</name>
    <dbReference type="NCBI Taxonomy" id="66713"/>
    <lineage>
        <taxon>Eukaryota</taxon>
        <taxon>Metazoa</taxon>
        <taxon>Spiralia</taxon>
        <taxon>Lophotrochozoa</taxon>
        <taxon>Mollusca</taxon>
        <taxon>Bivalvia</taxon>
        <taxon>Autobranchia</taxon>
        <taxon>Pteriomorphia</taxon>
        <taxon>Pterioida</taxon>
        <taxon>Pterioidea</taxon>
        <taxon>Pteriidae</taxon>
        <taxon>Pinctada</taxon>
    </lineage>
</organism>
<evidence type="ECO:0000313" key="10">
    <source>
        <dbReference type="EMBL" id="KAK3091795.1"/>
    </source>
</evidence>
<dbReference type="EMBL" id="VSWD01000010">
    <property type="protein sequence ID" value="KAK3091795.1"/>
    <property type="molecule type" value="Genomic_DNA"/>
</dbReference>
<evidence type="ECO:0000259" key="9">
    <source>
        <dbReference type="PROSITE" id="PS50989"/>
    </source>
</evidence>
<keyword evidence="7" id="KW-0812">Transmembrane</keyword>
<dbReference type="GO" id="GO:0006552">
    <property type="term" value="P:L-leucine catabolic process"/>
    <property type="evidence" value="ECO:0007669"/>
    <property type="project" value="TreeGrafter"/>
</dbReference>
<dbReference type="PANTHER" id="PTHR22855:SF47">
    <property type="entry name" value="METHYLCROTONOYL-COA CARBOXYLASE"/>
    <property type="match status" value="1"/>
</dbReference>
<dbReference type="GO" id="GO:1905202">
    <property type="term" value="C:methylcrotonoyl-CoA carboxylase complex"/>
    <property type="evidence" value="ECO:0007669"/>
    <property type="project" value="TreeGrafter"/>
</dbReference>
<feature type="transmembrane region" description="Helical" evidence="7">
    <location>
        <begin position="823"/>
        <end position="841"/>
    </location>
</feature>
<dbReference type="InterPro" id="IPR011763">
    <property type="entry name" value="COA_CT_C"/>
</dbReference>
<dbReference type="AlphaFoldDB" id="A0AA89BQN4"/>
<dbReference type="PROSITE" id="PS50989">
    <property type="entry name" value="COA_CT_CTER"/>
    <property type="match status" value="1"/>
</dbReference>
<evidence type="ECO:0000313" key="11">
    <source>
        <dbReference type="Proteomes" id="UP001186944"/>
    </source>
</evidence>
<dbReference type="FunFam" id="3.90.226.10:FF:000030">
    <property type="entry name" value="Acetyl-CoA carboxylase carboxyltransferase subunit"/>
    <property type="match status" value="1"/>
</dbReference>
<dbReference type="Pfam" id="PF01039">
    <property type="entry name" value="Carboxyl_trans"/>
    <property type="match status" value="1"/>
</dbReference>
<accession>A0AA89BQN4</accession>
<name>A0AA89BQN4_PINIB</name>
<comment type="caution">
    <text evidence="10">The sequence shown here is derived from an EMBL/GenBank/DDBJ whole genome shotgun (WGS) entry which is preliminary data.</text>
</comment>
<evidence type="ECO:0000256" key="5">
    <source>
        <dbReference type="ARBA" id="ARBA00031404"/>
    </source>
</evidence>
<reference evidence="10" key="1">
    <citation type="submission" date="2019-08" db="EMBL/GenBank/DDBJ databases">
        <title>The improved chromosome-level genome for the pearl oyster Pinctada fucata martensii using PacBio sequencing and Hi-C.</title>
        <authorList>
            <person name="Zheng Z."/>
        </authorList>
    </citation>
    <scope>NUCLEOTIDE SEQUENCE</scope>
    <source>
        <strain evidence="10">ZZ-2019</strain>
        <tissue evidence="10">Adductor muscle</tissue>
    </source>
</reference>
<feature type="domain" description="CoA carboxyltransferase C-terminal" evidence="9">
    <location>
        <begin position="332"/>
        <end position="595"/>
    </location>
</feature>
<keyword evidence="7" id="KW-1133">Transmembrane helix</keyword>